<keyword evidence="6" id="KW-0812">Transmembrane</keyword>
<protein>
    <recommendedName>
        <fullName evidence="7">t-SNARE coiled-coil homology domain-containing protein</fullName>
    </recommendedName>
</protein>
<keyword evidence="3" id="KW-0813">Transport</keyword>
<comment type="subcellular location">
    <subcellularLocation>
        <location evidence="1">Membrane</location>
        <topology evidence="1">Single-pass type IV membrane protein</topology>
    </subcellularLocation>
</comment>
<dbReference type="GO" id="GO:0006906">
    <property type="term" value="P:vesicle fusion"/>
    <property type="evidence" value="ECO:0007669"/>
    <property type="project" value="TreeGrafter"/>
</dbReference>
<dbReference type="SUPFAM" id="SSF47661">
    <property type="entry name" value="t-snare proteins"/>
    <property type="match status" value="1"/>
</dbReference>
<dbReference type="Pfam" id="PF05739">
    <property type="entry name" value="SNARE"/>
    <property type="match status" value="1"/>
</dbReference>
<evidence type="ECO:0000259" key="7">
    <source>
        <dbReference type="PROSITE" id="PS50192"/>
    </source>
</evidence>
<dbReference type="InterPro" id="IPR010989">
    <property type="entry name" value="SNARE"/>
</dbReference>
<evidence type="ECO:0000313" key="9">
    <source>
        <dbReference type="Proteomes" id="UP000801492"/>
    </source>
</evidence>
<dbReference type="EMBL" id="VTPC01001244">
    <property type="protein sequence ID" value="KAF2902600.1"/>
    <property type="molecule type" value="Genomic_DNA"/>
</dbReference>
<organism evidence="8 9">
    <name type="scientific">Ignelater luminosus</name>
    <name type="common">Cucubano</name>
    <name type="synonym">Pyrophorus luminosus</name>
    <dbReference type="NCBI Taxonomy" id="2038154"/>
    <lineage>
        <taxon>Eukaryota</taxon>
        <taxon>Metazoa</taxon>
        <taxon>Ecdysozoa</taxon>
        <taxon>Arthropoda</taxon>
        <taxon>Hexapoda</taxon>
        <taxon>Insecta</taxon>
        <taxon>Pterygota</taxon>
        <taxon>Neoptera</taxon>
        <taxon>Endopterygota</taxon>
        <taxon>Coleoptera</taxon>
        <taxon>Polyphaga</taxon>
        <taxon>Elateriformia</taxon>
        <taxon>Elateroidea</taxon>
        <taxon>Elateridae</taxon>
        <taxon>Agrypninae</taxon>
        <taxon>Pyrophorini</taxon>
        <taxon>Ignelater</taxon>
    </lineage>
</organism>
<dbReference type="PROSITE" id="PS50192">
    <property type="entry name" value="T_SNARE"/>
    <property type="match status" value="1"/>
</dbReference>
<dbReference type="FunFam" id="1.20.58.70:FF:000006">
    <property type="entry name" value="Syntaxin 7"/>
    <property type="match status" value="1"/>
</dbReference>
<dbReference type="PANTHER" id="PTHR19957:SF411">
    <property type="entry name" value="LD23667P"/>
    <property type="match status" value="1"/>
</dbReference>
<dbReference type="InterPro" id="IPR000727">
    <property type="entry name" value="T_SNARE_dom"/>
</dbReference>
<dbReference type="AlphaFoldDB" id="A0A8K0DAH9"/>
<dbReference type="GO" id="GO:0006836">
    <property type="term" value="P:neurotransmitter transport"/>
    <property type="evidence" value="ECO:0007669"/>
    <property type="project" value="UniProtKB-KW"/>
</dbReference>
<dbReference type="GO" id="GO:0048278">
    <property type="term" value="P:vesicle docking"/>
    <property type="evidence" value="ECO:0007669"/>
    <property type="project" value="TreeGrafter"/>
</dbReference>
<gene>
    <name evidence="8" type="ORF">ILUMI_03578</name>
</gene>
<evidence type="ECO:0000256" key="3">
    <source>
        <dbReference type="ARBA" id="ARBA00022775"/>
    </source>
</evidence>
<keyword evidence="9" id="KW-1185">Reference proteome</keyword>
<dbReference type="InterPro" id="IPR045242">
    <property type="entry name" value="Syntaxin"/>
</dbReference>
<evidence type="ECO:0000256" key="5">
    <source>
        <dbReference type="SAM" id="Coils"/>
    </source>
</evidence>
<sequence>MESFSSYHNGGQNREQDYQKLAQTIGTSIQKISQNVSSMQRMINQIGTHQDSRELRKQLHSIQHYTQQLVKDTNGYIKDLSTAPMAPTQSEQRQRRMQRERLQDEFTSTLNMFQAAQRSAAQKEKEQVNKAKAQVYGDMFSGGFKRDQQLIELQDSSSARQQQMQLQEEQDLEALQEQEQAIRQLESDINDVNQVFKELGALVHDQGEIVDSIEASVERTENYVSEGAQQLRQANTYKNKIRKKKLILAIIAAVILAVIIIIIIWKTS</sequence>
<dbReference type="PANTHER" id="PTHR19957">
    <property type="entry name" value="SYNTAXIN"/>
    <property type="match status" value="1"/>
</dbReference>
<feature type="transmembrane region" description="Helical" evidence="6">
    <location>
        <begin position="246"/>
        <end position="265"/>
    </location>
</feature>
<keyword evidence="3" id="KW-0532">Neurotransmitter transport</keyword>
<feature type="domain" description="T-SNARE coiled-coil homology" evidence="7">
    <location>
        <begin position="172"/>
        <end position="234"/>
    </location>
</feature>
<name>A0A8K0DAH9_IGNLU</name>
<dbReference type="OrthoDB" id="364348at2759"/>
<keyword evidence="5" id="KW-0175">Coiled coil</keyword>
<dbReference type="GO" id="GO:0008021">
    <property type="term" value="C:synaptic vesicle"/>
    <property type="evidence" value="ECO:0007669"/>
    <property type="project" value="TreeGrafter"/>
</dbReference>
<dbReference type="Pfam" id="PF14523">
    <property type="entry name" value="Syntaxin_2"/>
    <property type="match status" value="1"/>
</dbReference>
<keyword evidence="6" id="KW-1133">Transmembrane helix</keyword>
<reference evidence="8" key="1">
    <citation type="submission" date="2019-08" db="EMBL/GenBank/DDBJ databases">
        <title>The genome of the North American firefly Photinus pyralis.</title>
        <authorList>
            <consortium name="Photinus pyralis genome working group"/>
            <person name="Fallon T.R."/>
            <person name="Sander Lower S.E."/>
            <person name="Weng J.-K."/>
        </authorList>
    </citation>
    <scope>NUCLEOTIDE SEQUENCE</scope>
    <source>
        <strain evidence="8">TRF0915ILg1</strain>
        <tissue evidence="8">Whole body</tissue>
    </source>
</reference>
<accession>A0A8K0DAH9</accession>
<dbReference type="InterPro" id="IPR006012">
    <property type="entry name" value="Syntaxin/epimorphin_CS"/>
</dbReference>
<evidence type="ECO:0000256" key="4">
    <source>
        <dbReference type="RuleBase" id="RU003858"/>
    </source>
</evidence>
<evidence type="ECO:0000256" key="1">
    <source>
        <dbReference type="ARBA" id="ARBA00004211"/>
    </source>
</evidence>
<evidence type="ECO:0000256" key="6">
    <source>
        <dbReference type="SAM" id="Phobius"/>
    </source>
</evidence>
<dbReference type="InterPro" id="IPR006011">
    <property type="entry name" value="Syntaxin_N"/>
</dbReference>
<dbReference type="Gene3D" id="1.20.58.70">
    <property type="match status" value="1"/>
</dbReference>
<evidence type="ECO:0000313" key="8">
    <source>
        <dbReference type="EMBL" id="KAF2902600.1"/>
    </source>
</evidence>
<evidence type="ECO:0000256" key="2">
    <source>
        <dbReference type="ARBA" id="ARBA00009063"/>
    </source>
</evidence>
<dbReference type="Gene3D" id="1.20.5.110">
    <property type="match status" value="1"/>
</dbReference>
<dbReference type="GO" id="GO:0005484">
    <property type="term" value="F:SNAP receptor activity"/>
    <property type="evidence" value="ECO:0007669"/>
    <property type="project" value="InterPro"/>
</dbReference>
<dbReference type="Proteomes" id="UP000801492">
    <property type="component" value="Unassembled WGS sequence"/>
</dbReference>
<comment type="caution">
    <text evidence="8">The sequence shown here is derived from an EMBL/GenBank/DDBJ whole genome shotgun (WGS) entry which is preliminary data.</text>
</comment>
<dbReference type="GO" id="GO:0006886">
    <property type="term" value="P:intracellular protein transport"/>
    <property type="evidence" value="ECO:0007669"/>
    <property type="project" value="InterPro"/>
</dbReference>
<proteinExistence type="inferred from homology"/>
<feature type="coiled-coil region" evidence="5">
    <location>
        <begin position="158"/>
        <end position="195"/>
    </location>
</feature>
<comment type="similarity">
    <text evidence="2 4">Belongs to the syntaxin family.</text>
</comment>
<dbReference type="GO" id="GO:0031201">
    <property type="term" value="C:SNARE complex"/>
    <property type="evidence" value="ECO:0007669"/>
    <property type="project" value="TreeGrafter"/>
</dbReference>
<dbReference type="SMART" id="SM00503">
    <property type="entry name" value="SynN"/>
    <property type="match status" value="1"/>
</dbReference>
<dbReference type="SMART" id="SM00397">
    <property type="entry name" value="t_SNARE"/>
    <property type="match status" value="1"/>
</dbReference>
<keyword evidence="6" id="KW-0472">Membrane</keyword>
<dbReference type="GO" id="GO:0000149">
    <property type="term" value="F:SNARE binding"/>
    <property type="evidence" value="ECO:0007669"/>
    <property type="project" value="TreeGrafter"/>
</dbReference>
<dbReference type="PROSITE" id="PS00914">
    <property type="entry name" value="SYNTAXIN"/>
    <property type="match status" value="1"/>
</dbReference>